<protein>
    <recommendedName>
        <fullName evidence="4 8">Signal peptidase I</fullName>
        <ecNumber evidence="3 8">3.4.21.89</ecNumber>
    </recommendedName>
</protein>
<dbReference type="OrthoDB" id="9815782at2"/>
<dbReference type="PANTHER" id="PTHR43390">
    <property type="entry name" value="SIGNAL PEPTIDASE I"/>
    <property type="match status" value="1"/>
</dbReference>
<dbReference type="NCBIfam" id="TIGR02227">
    <property type="entry name" value="sigpep_I_bact"/>
    <property type="match status" value="1"/>
</dbReference>
<dbReference type="SUPFAM" id="SSF51306">
    <property type="entry name" value="LexA/Signal peptidase"/>
    <property type="match status" value="1"/>
</dbReference>
<dbReference type="Gene3D" id="2.10.109.10">
    <property type="entry name" value="Umud Fragment, subunit A"/>
    <property type="match status" value="1"/>
</dbReference>
<dbReference type="GO" id="GO:0006465">
    <property type="term" value="P:signal peptide processing"/>
    <property type="evidence" value="ECO:0007669"/>
    <property type="project" value="InterPro"/>
</dbReference>
<dbReference type="EMBL" id="QDDL01000011">
    <property type="protein sequence ID" value="PVZ64936.1"/>
    <property type="molecule type" value="Genomic_DNA"/>
</dbReference>
<evidence type="ECO:0000256" key="5">
    <source>
        <dbReference type="ARBA" id="ARBA00022670"/>
    </source>
</evidence>
<comment type="subcellular location">
    <subcellularLocation>
        <location evidence="9">Membrane</location>
        <topology evidence="9">Multi-pass membrane protein</topology>
    </subcellularLocation>
</comment>
<proteinExistence type="inferred from homology"/>
<feature type="active site" evidence="7">
    <location>
        <position position="71"/>
    </location>
</feature>
<dbReference type="InterPro" id="IPR036286">
    <property type="entry name" value="LexA/Signal_pep-like_sf"/>
</dbReference>
<name>A0A2V1GPI7_9GAMM</name>
<evidence type="ECO:0000313" key="11">
    <source>
        <dbReference type="EMBL" id="PVZ64936.1"/>
    </source>
</evidence>
<keyword evidence="5 8" id="KW-0645">Protease</keyword>
<evidence type="ECO:0000256" key="9">
    <source>
        <dbReference type="RuleBase" id="RU362042"/>
    </source>
</evidence>
<dbReference type="PROSITE" id="PS00761">
    <property type="entry name" value="SPASE_I_3"/>
    <property type="match status" value="1"/>
</dbReference>
<dbReference type="GO" id="GO:0004252">
    <property type="term" value="F:serine-type endopeptidase activity"/>
    <property type="evidence" value="ECO:0007669"/>
    <property type="project" value="InterPro"/>
</dbReference>
<evidence type="ECO:0000256" key="2">
    <source>
        <dbReference type="ARBA" id="ARBA00009370"/>
    </source>
</evidence>
<dbReference type="PROSITE" id="PS00501">
    <property type="entry name" value="SPASE_I_1"/>
    <property type="match status" value="1"/>
</dbReference>
<feature type="transmembrane region" description="Helical" evidence="8">
    <location>
        <begin position="7"/>
        <end position="26"/>
    </location>
</feature>
<evidence type="ECO:0000256" key="8">
    <source>
        <dbReference type="RuleBase" id="RU003993"/>
    </source>
</evidence>
<dbReference type="PANTHER" id="PTHR43390:SF1">
    <property type="entry name" value="CHLOROPLAST PROCESSING PEPTIDASE"/>
    <property type="match status" value="1"/>
</dbReference>
<feature type="active site" evidence="7">
    <location>
        <position position="128"/>
    </location>
</feature>
<evidence type="ECO:0000313" key="12">
    <source>
        <dbReference type="Proteomes" id="UP000244906"/>
    </source>
</evidence>
<dbReference type="InterPro" id="IPR019757">
    <property type="entry name" value="Pept_S26A_signal_pept_1_Lys-AS"/>
</dbReference>
<dbReference type="PRINTS" id="PR00727">
    <property type="entry name" value="LEADERPTASE"/>
</dbReference>
<evidence type="ECO:0000256" key="7">
    <source>
        <dbReference type="PIRSR" id="PIRSR600223-1"/>
    </source>
</evidence>
<comment type="similarity">
    <text evidence="2 9">Belongs to the peptidase S26 family.</text>
</comment>
<dbReference type="Proteomes" id="UP000244906">
    <property type="component" value="Unassembled WGS sequence"/>
</dbReference>
<dbReference type="InterPro" id="IPR000223">
    <property type="entry name" value="Pept_S26A_signal_pept_1"/>
</dbReference>
<reference evidence="11 12" key="1">
    <citation type="submission" date="2018-04" db="EMBL/GenBank/DDBJ databases">
        <title>Thalassorhabdus spongiae gen. nov., sp. nov., isolated from a marine sponge in South-West Iceland.</title>
        <authorList>
            <person name="Knobloch S."/>
            <person name="Daussin A."/>
            <person name="Johannsson R."/>
            <person name="Marteinsson V.T."/>
        </authorList>
    </citation>
    <scope>NUCLEOTIDE SEQUENCE [LARGE SCALE GENOMIC DNA]</scope>
    <source>
        <strain evidence="11 12">Hp12</strain>
    </source>
</reference>
<feature type="transmembrane region" description="Helical" evidence="8">
    <location>
        <begin position="46"/>
        <end position="62"/>
    </location>
</feature>
<accession>A0A2V1GPI7</accession>
<keyword evidence="12" id="KW-1185">Reference proteome</keyword>
<feature type="domain" description="Peptidase S26" evidence="10">
    <location>
        <begin position="41"/>
        <end position="233"/>
    </location>
</feature>
<keyword evidence="8" id="KW-0472">Membrane</keyword>
<dbReference type="InterPro" id="IPR019756">
    <property type="entry name" value="Pept_S26A_signal_pept_1_Ser-AS"/>
</dbReference>
<dbReference type="GO" id="GO:0016020">
    <property type="term" value="C:membrane"/>
    <property type="evidence" value="ECO:0007669"/>
    <property type="project" value="UniProtKB-SubCell"/>
</dbReference>
<keyword evidence="8" id="KW-0812">Transmembrane</keyword>
<dbReference type="RefSeq" id="WP_116688691.1">
    <property type="nucleotide sequence ID" value="NZ_CAWNYD010000011.1"/>
</dbReference>
<dbReference type="EC" id="3.4.21.89" evidence="3 8"/>
<keyword evidence="8" id="KW-1133">Transmembrane helix</keyword>
<dbReference type="InterPro" id="IPR019758">
    <property type="entry name" value="Pept_S26A_signal_pept_1_CS"/>
</dbReference>
<evidence type="ECO:0000256" key="3">
    <source>
        <dbReference type="ARBA" id="ARBA00013208"/>
    </source>
</evidence>
<dbReference type="GO" id="GO:0009003">
    <property type="term" value="F:signal peptidase activity"/>
    <property type="evidence" value="ECO:0007669"/>
    <property type="project" value="UniProtKB-EC"/>
</dbReference>
<organism evidence="11 12">
    <name type="scientific">Pelagibaculum spongiae</name>
    <dbReference type="NCBI Taxonomy" id="2080658"/>
    <lineage>
        <taxon>Bacteria</taxon>
        <taxon>Pseudomonadati</taxon>
        <taxon>Pseudomonadota</taxon>
        <taxon>Gammaproteobacteria</taxon>
        <taxon>Oceanospirillales</taxon>
        <taxon>Pelagibaculum</taxon>
    </lineage>
</organism>
<keyword evidence="6 8" id="KW-0378">Hydrolase</keyword>
<dbReference type="InterPro" id="IPR019533">
    <property type="entry name" value="Peptidase_S26"/>
</dbReference>
<sequence length="252" mass="28879">MHFDFEVLLFIAVAFSGLVALINLLILKKKRAVGKNEPLVVEYSRSFFPVLLIVFVFRSFLFEPFRIPSGSMIPTLLVGDFILVNKFAYGVRLPVVQSKVIGWEGDTPQRGDVAVFRYPEDPSQDYIKRVIGLPGDEIRYKDDVVYINDKLMPQKVLGDFSTLQGVAKELMTKTGEKEHDILIYQRNPASGSWKVPEGNYFVLGDNRNNSRDSRYWGYVPQENLVGKAQWIWMSAGGDNSWFEWERIGTRIE</sequence>
<dbReference type="AlphaFoldDB" id="A0A2V1GPI7"/>
<dbReference type="Pfam" id="PF10502">
    <property type="entry name" value="Peptidase_S26"/>
    <property type="match status" value="1"/>
</dbReference>
<gene>
    <name evidence="11" type="primary">lepB</name>
    <name evidence="11" type="ORF">DC094_18915</name>
</gene>
<evidence type="ECO:0000256" key="1">
    <source>
        <dbReference type="ARBA" id="ARBA00000677"/>
    </source>
</evidence>
<comment type="catalytic activity">
    <reaction evidence="1 8">
        <text>Cleavage of hydrophobic, N-terminal signal or leader sequences from secreted and periplasmic proteins.</text>
        <dbReference type="EC" id="3.4.21.89"/>
    </reaction>
</comment>
<evidence type="ECO:0000256" key="4">
    <source>
        <dbReference type="ARBA" id="ARBA00019232"/>
    </source>
</evidence>
<evidence type="ECO:0000259" key="10">
    <source>
        <dbReference type="Pfam" id="PF10502"/>
    </source>
</evidence>
<dbReference type="CDD" id="cd06530">
    <property type="entry name" value="S26_SPase_I"/>
    <property type="match status" value="1"/>
</dbReference>
<evidence type="ECO:0000256" key="6">
    <source>
        <dbReference type="ARBA" id="ARBA00022801"/>
    </source>
</evidence>
<dbReference type="PROSITE" id="PS00760">
    <property type="entry name" value="SPASE_I_2"/>
    <property type="match status" value="1"/>
</dbReference>
<comment type="caution">
    <text evidence="11">The sequence shown here is derived from an EMBL/GenBank/DDBJ whole genome shotgun (WGS) entry which is preliminary data.</text>
</comment>